<keyword evidence="1" id="KW-0963">Cytoplasm</keyword>
<dbReference type="GO" id="GO:0005634">
    <property type="term" value="C:nucleus"/>
    <property type="evidence" value="ECO:0007669"/>
    <property type="project" value="UniProtKB-SubCell"/>
</dbReference>
<keyword evidence="1" id="KW-0539">Nucleus</keyword>
<dbReference type="Proteomes" id="UP001149813">
    <property type="component" value="Unassembled WGS sequence"/>
</dbReference>
<protein>
    <recommendedName>
        <fullName evidence="1">NTF2-related export protein</fullName>
    </recommendedName>
</protein>
<accession>A0A9W7XU35</accession>
<evidence type="ECO:0000313" key="4">
    <source>
        <dbReference type="Proteomes" id="UP001149813"/>
    </source>
</evidence>
<dbReference type="InterPro" id="IPR045875">
    <property type="entry name" value="NTF2"/>
</dbReference>
<comment type="function">
    <text evidence="1">Has a role in nuclear-cytoplasmic transport of proteins and mRNAs.</text>
</comment>
<gene>
    <name evidence="3" type="ORF">LPJ53_006114</name>
</gene>
<dbReference type="SUPFAM" id="SSF54427">
    <property type="entry name" value="NTF2-like"/>
    <property type="match status" value="1"/>
</dbReference>
<organism evidence="3 4">
    <name type="scientific">Coemansia erecta</name>
    <dbReference type="NCBI Taxonomy" id="147472"/>
    <lineage>
        <taxon>Eukaryota</taxon>
        <taxon>Fungi</taxon>
        <taxon>Fungi incertae sedis</taxon>
        <taxon>Zoopagomycota</taxon>
        <taxon>Kickxellomycotina</taxon>
        <taxon>Kickxellomycetes</taxon>
        <taxon>Kickxellales</taxon>
        <taxon>Kickxellaceae</taxon>
        <taxon>Coemansia</taxon>
    </lineage>
</organism>
<dbReference type="GO" id="GO:0006913">
    <property type="term" value="P:nucleocytoplasmic transport"/>
    <property type="evidence" value="ECO:0007669"/>
    <property type="project" value="UniProtKB-UniRule"/>
</dbReference>
<dbReference type="AlphaFoldDB" id="A0A9W7XU35"/>
<dbReference type="PANTHER" id="PTHR12612">
    <property type="entry name" value="NUCLEAR TRANSPORT FACTOR 2"/>
    <property type="match status" value="1"/>
</dbReference>
<dbReference type="OrthoDB" id="25408at2759"/>
<sequence length="131" mass="14191">MNVQMQVFAAPTSDRITQATQSAERFVDQYYRALSRGAAGKYYTDASKVVWNGTGMGGQQFKQQVQGSADPAVSHFEVHALDVHPLGDAQMLLTAGGLCRVAGRKTQFAQTLVVEKAGSLSYVVSDCFRLV</sequence>
<evidence type="ECO:0000259" key="2">
    <source>
        <dbReference type="PROSITE" id="PS50177"/>
    </source>
</evidence>
<dbReference type="GO" id="GO:0051028">
    <property type="term" value="P:mRNA transport"/>
    <property type="evidence" value="ECO:0007669"/>
    <property type="project" value="UniProtKB-UniRule"/>
</dbReference>
<comment type="subcellular location">
    <subcellularLocation>
        <location evidence="1">Cytoplasm</location>
    </subcellularLocation>
    <subcellularLocation>
        <location evidence="1">Nucleus</location>
    </subcellularLocation>
</comment>
<dbReference type="GO" id="GO:0015031">
    <property type="term" value="P:protein transport"/>
    <property type="evidence" value="ECO:0007669"/>
    <property type="project" value="UniProtKB-KW"/>
</dbReference>
<evidence type="ECO:0000313" key="3">
    <source>
        <dbReference type="EMBL" id="KAJ1719045.1"/>
    </source>
</evidence>
<name>A0A9W7XU35_9FUNG</name>
<dbReference type="Pfam" id="PF02136">
    <property type="entry name" value="NTF2"/>
    <property type="match status" value="1"/>
</dbReference>
<dbReference type="PROSITE" id="PS50177">
    <property type="entry name" value="NTF2_DOMAIN"/>
    <property type="match status" value="1"/>
</dbReference>
<keyword evidence="4" id="KW-1185">Reference proteome</keyword>
<feature type="domain" description="NTF2" evidence="2">
    <location>
        <begin position="22"/>
        <end position="130"/>
    </location>
</feature>
<dbReference type="InterPro" id="IPR002075">
    <property type="entry name" value="NTF2_dom"/>
</dbReference>
<comment type="caution">
    <text evidence="3">The sequence shown here is derived from an EMBL/GenBank/DDBJ whole genome shotgun (WGS) entry which is preliminary data.</text>
</comment>
<dbReference type="Gene3D" id="3.10.450.50">
    <property type="match status" value="1"/>
</dbReference>
<evidence type="ECO:0000256" key="1">
    <source>
        <dbReference type="RuleBase" id="RU369002"/>
    </source>
</evidence>
<dbReference type="EMBL" id="JANBOJ010000513">
    <property type="protein sequence ID" value="KAJ1719045.1"/>
    <property type="molecule type" value="Genomic_DNA"/>
</dbReference>
<dbReference type="InterPro" id="IPR018222">
    <property type="entry name" value="Nuclear_transport_factor_2_euk"/>
</dbReference>
<dbReference type="InterPro" id="IPR032710">
    <property type="entry name" value="NTF2-like_dom_sf"/>
</dbReference>
<keyword evidence="1" id="KW-0653">Protein transport</keyword>
<proteinExistence type="predicted"/>
<reference evidence="3" key="1">
    <citation type="submission" date="2022-07" db="EMBL/GenBank/DDBJ databases">
        <title>Phylogenomic reconstructions and comparative analyses of Kickxellomycotina fungi.</title>
        <authorList>
            <person name="Reynolds N.K."/>
            <person name="Stajich J.E."/>
            <person name="Barry K."/>
            <person name="Grigoriev I.V."/>
            <person name="Crous P."/>
            <person name="Smith M.E."/>
        </authorList>
    </citation>
    <scope>NUCLEOTIDE SEQUENCE</scope>
    <source>
        <strain evidence="3">NBRC 32514</strain>
    </source>
</reference>
<keyword evidence="1" id="KW-0813">Transport</keyword>
<dbReference type="GO" id="GO:0005737">
    <property type="term" value="C:cytoplasm"/>
    <property type="evidence" value="ECO:0007669"/>
    <property type="project" value="UniProtKB-SubCell"/>
</dbReference>